<evidence type="ECO:0000259" key="1">
    <source>
        <dbReference type="Pfam" id="PF03446"/>
    </source>
</evidence>
<name>A0ABU8VNJ3_9BURK</name>
<evidence type="ECO:0000259" key="2">
    <source>
        <dbReference type="Pfam" id="PF09130"/>
    </source>
</evidence>
<dbReference type="Gene3D" id="3.40.50.720">
    <property type="entry name" value="NAD(P)-binding Rossmann-like Domain"/>
    <property type="match status" value="1"/>
</dbReference>
<gene>
    <name evidence="3" type="ORF">WKW77_27720</name>
</gene>
<reference evidence="3 4" key="1">
    <citation type="submission" date="2024-03" db="EMBL/GenBank/DDBJ databases">
        <title>Novel species of the genus Variovorax.</title>
        <authorList>
            <person name="Liu Q."/>
            <person name="Xin Y.-H."/>
        </authorList>
    </citation>
    <scope>NUCLEOTIDE SEQUENCE [LARGE SCALE GENOMIC DNA]</scope>
    <source>
        <strain evidence="3 4">KACC 18899</strain>
    </source>
</reference>
<dbReference type="Pfam" id="PF09130">
    <property type="entry name" value="DUF1932"/>
    <property type="match status" value="1"/>
</dbReference>
<dbReference type="SUPFAM" id="SSF48179">
    <property type="entry name" value="6-phosphogluconate dehydrogenase C-terminal domain-like"/>
    <property type="match status" value="1"/>
</dbReference>
<sequence>MGIKLGIIGYGEVGRIFGRGLLPRTDIDRIAAWDLRFADPATGEAAREAARADGMRVADGMADLCEGADLLISAVTASNTLNVAQQAALRVGAGARFLDLNSASPGTKQRAAAAIDGAGAHYVEAGVMTSVPPYGIRVPMLLGGAQAESLAQMLGGWGMDARAVSDRIGVASAIKMSRSIMIKGLEALVIESYTTARRYGVEAHVLPTLKETFPQIDWDRQGAYFFSRVVQHGKRRAEEMREAAATVREAGFEPLMTAAIADKQDWVSRQARAGVFEGVDAKDRWEAYADRLIERSAD</sequence>
<dbReference type="InterPro" id="IPR036291">
    <property type="entry name" value="NAD(P)-bd_dom_sf"/>
</dbReference>
<keyword evidence="4" id="KW-1185">Reference proteome</keyword>
<feature type="domain" description="Phosphogluconate dehydrogenase NAD-binding putative C-terminal" evidence="2">
    <location>
        <begin position="196"/>
        <end position="267"/>
    </location>
</feature>
<dbReference type="Pfam" id="PF03446">
    <property type="entry name" value="NAD_binding_2"/>
    <property type="match status" value="1"/>
</dbReference>
<feature type="domain" description="6-phosphogluconate dehydrogenase NADP-binding" evidence="1">
    <location>
        <begin position="5"/>
        <end position="128"/>
    </location>
</feature>
<comment type="caution">
    <text evidence="3">The sequence shown here is derived from an EMBL/GenBank/DDBJ whole genome shotgun (WGS) entry which is preliminary data.</text>
</comment>
<dbReference type="EMBL" id="JBBKZU010000015">
    <property type="protein sequence ID" value="MEJ8814891.1"/>
    <property type="molecule type" value="Genomic_DNA"/>
</dbReference>
<evidence type="ECO:0000313" key="3">
    <source>
        <dbReference type="EMBL" id="MEJ8814891.1"/>
    </source>
</evidence>
<dbReference type="Gene3D" id="1.10.1040.10">
    <property type="entry name" value="N-(1-d-carboxylethyl)-l-norvaline Dehydrogenase, domain 2"/>
    <property type="match status" value="1"/>
</dbReference>
<dbReference type="InterPro" id="IPR006115">
    <property type="entry name" value="6PGDH_NADP-bd"/>
</dbReference>
<dbReference type="SUPFAM" id="SSF51735">
    <property type="entry name" value="NAD(P)-binding Rossmann-fold domains"/>
    <property type="match status" value="1"/>
</dbReference>
<dbReference type="Proteomes" id="UP001365846">
    <property type="component" value="Unassembled WGS sequence"/>
</dbReference>
<dbReference type="InterPro" id="IPR008927">
    <property type="entry name" value="6-PGluconate_DH-like_C_sf"/>
</dbReference>
<dbReference type="RefSeq" id="WP_340360115.1">
    <property type="nucleotide sequence ID" value="NZ_JBBKZU010000015.1"/>
</dbReference>
<dbReference type="InterPro" id="IPR013328">
    <property type="entry name" value="6PGD_dom2"/>
</dbReference>
<protein>
    <submittedName>
        <fullName evidence="3">DUF1932 domain-containing protein</fullName>
    </submittedName>
</protein>
<organism evidence="3 4">
    <name type="scientific">Variovorax ureilyticus</name>
    <dbReference type="NCBI Taxonomy" id="1836198"/>
    <lineage>
        <taxon>Bacteria</taxon>
        <taxon>Pseudomonadati</taxon>
        <taxon>Pseudomonadota</taxon>
        <taxon>Betaproteobacteria</taxon>
        <taxon>Burkholderiales</taxon>
        <taxon>Comamonadaceae</taxon>
        <taxon>Variovorax</taxon>
    </lineage>
</organism>
<evidence type="ECO:0000313" key="4">
    <source>
        <dbReference type="Proteomes" id="UP001365846"/>
    </source>
</evidence>
<accession>A0ABU8VNJ3</accession>
<proteinExistence type="predicted"/>
<dbReference type="InterPro" id="IPR015814">
    <property type="entry name" value="Pgluconate_DH_NAD-bd_C"/>
</dbReference>